<accession>A0ACC7PG67</accession>
<sequence length="82" mass="9284">MTFSDGLQAFIAEEVTRESIYTLLEKAEAVRYGSADVTYSGNAFLVTFVADTAVLRHHHVADWPEVRVPLAEFIQRLRAWAE</sequence>
<evidence type="ECO:0000313" key="2">
    <source>
        <dbReference type="Proteomes" id="UP001637618"/>
    </source>
</evidence>
<organism evidence="1 2">
    <name type="scientific">Pseudomonas imrae</name>
    <dbReference type="NCBI Taxonomy" id="2992837"/>
    <lineage>
        <taxon>Bacteria</taxon>
        <taxon>Pseudomonadati</taxon>
        <taxon>Pseudomonadota</taxon>
        <taxon>Gammaproteobacteria</taxon>
        <taxon>Pseudomonadales</taxon>
        <taxon>Pseudomonadaceae</taxon>
        <taxon>Pseudomonas</taxon>
    </lineage>
</organism>
<dbReference type="Proteomes" id="UP001637618">
    <property type="component" value="Unassembled WGS sequence"/>
</dbReference>
<evidence type="ECO:0000313" key="1">
    <source>
        <dbReference type="EMBL" id="MFO2479323.1"/>
    </source>
</evidence>
<keyword evidence="2" id="KW-1185">Reference proteome</keyword>
<gene>
    <name evidence="1" type="ORF">OOJ96_18115</name>
</gene>
<dbReference type="EMBL" id="JAPEQY010000014">
    <property type="protein sequence ID" value="MFO2479323.1"/>
    <property type="molecule type" value="Genomic_DNA"/>
</dbReference>
<comment type="caution">
    <text evidence="1">The sequence shown here is derived from an EMBL/GenBank/DDBJ whole genome shotgun (WGS) entry which is preliminary data.</text>
</comment>
<proteinExistence type="predicted"/>
<protein>
    <submittedName>
        <fullName evidence="1">Uncharacterized protein</fullName>
    </submittedName>
</protein>
<name>A0ACC7PG67_9PSED</name>
<reference evidence="1" key="1">
    <citation type="submission" date="2022-11" db="EMBL/GenBank/DDBJ databases">
        <title>Draft genome sequences of strains of Pseudomonas imrae sp. nov.</title>
        <authorList>
            <person name="Salva Serra F."/>
            <person name="Nimje P."/>
            <person name="Moore E.R.B."/>
            <person name="Marathe N.P."/>
        </authorList>
    </citation>
    <scope>NUCLEOTIDE SEQUENCE</scope>
    <source>
        <strain evidence="1">15FMM2</strain>
    </source>
</reference>